<dbReference type="EMBL" id="VSSQ01008356">
    <property type="protein sequence ID" value="MPM38651.1"/>
    <property type="molecule type" value="Genomic_DNA"/>
</dbReference>
<evidence type="ECO:0000256" key="1">
    <source>
        <dbReference type="ARBA" id="ARBA00022884"/>
    </source>
</evidence>
<dbReference type="PANTHER" id="PTHR40065:SF3">
    <property type="entry name" value="RNA-BINDING PROTEIN YHBY"/>
    <property type="match status" value="1"/>
</dbReference>
<dbReference type="SMART" id="SM01103">
    <property type="entry name" value="CRS1_YhbY"/>
    <property type="match status" value="1"/>
</dbReference>
<dbReference type="PANTHER" id="PTHR40065">
    <property type="entry name" value="RNA-BINDING PROTEIN YHBY"/>
    <property type="match status" value="1"/>
</dbReference>
<dbReference type="InterPro" id="IPR051925">
    <property type="entry name" value="RNA-binding_domain"/>
</dbReference>
<feature type="domain" description="CRM" evidence="2">
    <location>
        <begin position="1"/>
        <end position="94"/>
    </location>
</feature>
<organism evidence="3">
    <name type="scientific">bioreactor metagenome</name>
    <dbReference type="NCBI Taxonomy" id="1076179"/>
    <lineage>
        <taxon>unclassified sequences</taxon>
        <taxon>metagenomes</taxon>
        <taxon>ecological metagenomes</taxon>
    </lineage>
</organism>
<evidence type="ECO:0000313" key="3">
    <source>
        <dbReference type="EMBL" id="MPM38651.1"/>
    </source>
</evidence>
<dbReference type="SUPFAM" id="SSF75471">
    <property type="entry name" value="YhbY-like"/>
    <property type="match status" value="1"/>
</dbReference>
<gene>
    <name evidence="3" type="ORF">SDC9_85281</name>
</gene>
<reference evidence="3" key="1">
    <citation type="submission" date="2019-08" db="EMBL/GenBank/DDBJ databases">
        <authorList>
            <person name="Kucharzyk K."/>
            <person name="Murdoch R.W."/>
            <person name="Higgins S."/>
            <person name="Loffler F."/>
        </authorList>
    </citation>
    <scope>NUCLEOTIDE SEQUENCE</scope>
</reference>
<evidence type="ECO:0000259" key="2">
    <source>
        <dbReference type="PROSITE" id="PS51295"/>
    </source>
</evidence>
<dbReference type="Gene3D" id="3.30.110.60">
    <property type="entry name" value="YhbY-like"/>
    <property type="match status" value="1"/>
</dbReference>
<proteinExistence type="predicted"/>
<dbReference type="Pfam" id="PF01985">
    <property type="entry name" value="CRS1_YhbY"/>
    <property type="match status" value="1"/>
</dbReference>
<comment type="caution">
    <text evidence="3">The sequence shown here is derived from an EMBL/GenBank/DDBJ whole genome shotgun (WGS) entry which is preliminary data.</text>
</comment>
<dbReference type="InterPro" id="IPR001890">
    <property type="entry name" value="RNA-binding_CRM"/>
</dbReference>
<dbReference type="GO" id="GO:0003723">
    <property type="term" value="F:RNA binding"/>
    <property type="evidence" value="ECO:0007669"/>
    <property type="project" value="UniProtKB-KW"/>
</dbReference>
<protein>
    <submittedName>
        <fullName evidence="3">RNA-binding protein</fullName>
    </submittedName>
</protein>
<sequence length="101" mass="11274">MNSSVRSFLKAQAHTLKPVVMVGKSGLEERVIAAMDEALGSHELVKVKFQAFKDEIRPLAEELAVKTKSELVSIIGFIATMYRESEDHLIHIPKDLLKKGE</sequence>
<dbReference type="InterPro" id="IPR035920">
    <property type="entry name" value="YhbY-like_sf"/>
</dbReference>
<dbReference type="AlphaFoldDB" id="A0A644ZFI9"/>
<dbReference type="PROSITE" id="PS51295">
    <property type="entry name" value="CRM"/>
    <property type="match status" value="1"/>
</dbReference>
<name>A0A644ZFI9_9ZZZZ</name>
<keyword evidence="1" id="KW-0694">RNA-binding</keyword>
<accession>A0A644ZFI9</accession>